<sequence length="222" mass="25114">MKVWLAAVVGSKNGAKRTRGVKDTKAQMTAEERRISIINTTTQFVAQHGFWGLRLREIAVAEDMTEAGLLYHFGSKEGLLLAVLDYRDKTDRAALYGRLNVPLPAGGEAISDEDDFPVGLRDLTVATTERNATQPEIVRLYTVLEGEALSQNHPAYEYFRNREQWVMREYTRAARNDGAAEPERTARQALAAMDGLQMRWLYDPDSIDLASEWKLLVDRILR</sequence>
<evidence type="ECO:0000259" key="5">
    <source>
        <dbReference type="PROSITE" id="PS50977"/>
    </source>
</evidence>
<evidence type="ECO:0000256" key="1">
    <source>
        <dbReference type="ARBA" id="ARBA00023015"/>
    </source>
</evidence>
<name>A0A7Y0EYR0_9BIFI</name>
<dbReference type="PROSITE" id="PS50977">
    <property type="entry name" value="HTH_TETR_2"/>
    <property type="match status" value="1"/>
</dbReference>
<dbReference type="PANTHER" id="PTHR30055">
    <property type="entry name" value="HTH-TYPE TRANSCRIPTIONAL REGULATOR RUTR"/>
    <property type="match status" value="1"/>
</dbReference>
<keyword evidence="1" id="KW-0805">Transcription regulation</keyword>
<evidence type="ECO:0000256" key="4">
    <source>
        <dbReference type="PROSITE-ProRule" id="PRU00335"/>
    </source>
</evidence>
<gene>
    <name evidence="6" type="ORF">G1C97_1575</name>
</gene>
<dbReference type="SUPFAM" id="SSF46689">
    <property type="entry name" value="Homeodomain-like"/>
    <property type="match status" value="1"/>
</dbReference>
<keyword evidence="3" id="KW-0804">Transcription</keyword>
<keyword evidence="2 4" id="KW-0238">DNA-binding</keyword>
<evidence type="ECO:0000256" key="3">
    <source>
        <dbReference type="ARBA" id="ARBA00023163"/>
    </source>
</evidence>
<proteinExistence type="predicted"/>
<evidence type="ECO:0000256" key="2">
    <source>
        <dbReference type="ARBA" id="ARBA00023125"/>
    </source>
</evidence>
<dbReference type="EMBL" id="JAAIIG010000006">
    <property type="protein sequence ID" value="NMM98623.1"/>
    <property type="molecule type" value="Genomic_DNA"/>
</dbReference>
<evidence type="ECO:0000313" key="6">
    <source>
        <dbReference type="EMBL" id="NMM98623.1"/>
    </source>
</evidence>
<evidence type="ECO:0000313" key="7">
    <source>
        <dbReference type="Proteomes" id="UP000543419"/>
    </source>
</evidence>
<dbReference type="AlphaFoldDB" id="A0A7Y0EYR0"/>
<dbReference type="Proteomes" id="UP000543419">
    <property type="component" value="Unassembled WGS sequence"/>
</dbReference>
<dbReference type="PANTHER" id="PTHR30055:SF234">
    <property type="entry name" value="HTH-TYPE TRANSCRIPTIONAL REGULATOR BETI"/>
    <property type="match status" value="1"/>
</dbReference>
<dbReference type="Pfam" id="PF00440">
    <property type="entry name" value="TetR_N"/>
    <property type="match status" value="1"/>
</dbReference>
<dbReference type="Gene3D" id="1.10.357.10">
    <property type="entry name" value="Tetracycline Repressor, domain 2"/>
    <property type="match status" value="1"/>
</dbReference>
<organism evidence="6 7">
    <name type="scientific">Bifidobacterium olomucense</name>
    <dbReference type="NCBI Taxonomy" id="2675324"/>
    <lineage>
        <taxon>Bacteria</taxon>
        <taxon>Bacillati</taxon>
        <taxon>Actinomycetota</taxon>
        <taxon>Actinomycetes</taxon>
        <taxon>Bifidobacteriales</taxon>
        <taxon>Bifidobacteriaceae</taxon>
        <taxon>Bifidobacterium</taxon>
    </lineage>
</organism>
<feature type="DNA-binding region" description="H-T-H motif" evidence="4">
    <location>
        <begin position="54"/>
        <end position="73"/>
    </location>
</feature>
<keyword evidence="7" id="KW-1185">Reference proteome</keyword>
<accession>A0A7Y0EYR0</accession>
<dbReference type="GO" id="GO:0000976">
    <property type="term" value="F:transcription cis-regulatory region binding"/>
    <property type="evidence" value="ECO:0007669"/>
    <property type="project" value="TreeGrafter"/>
</dbReference>
<dbReference type="RefSeq" id="WP_169241298.1">
    <property type="nucleotide sequence ID" value="NZ_JAAIIG010000006.1"/>
</dbReference>
<protein>
    <submittedName>
        <fullName evidence="6">TetR family transcriptional regulator</fullName>
    </submittedName>
</protein>
<reference evidence="6 7" key="1">
    <citation type="submission" date="2020-02" db="EMBL/GenBank/DDBJ databases">
        <title>Characterization of phylogenetic diversity of novel bifidobacterial species isolated in Czech ZOOs.</title>
        <authorList>
            <person name="Lugli G.A."/>
            <person name="Vera N.B."/>
            <person name="Ventura M."/>
        </authorList>
    </citation>
    <scope>NUCLEOTIDE SEQUENCE [LARGE SCALE GENOMIC DNA]</scope>
    <source>
        <strain evidence="6 7">DSM 109959</strain>
    </source>
</reference>
<dbReference type="InterPro" id="IPR009057">
    <property type="entry name" value="Homeodomain-like_sf"/>
</dbReference>
<comment type="caution">
    <text evidence="6">The sequence shown here is derived from an EMBL/GenBank/DDBJ whole genome shotgun (WGS) entry which is preliminary data.</text>
</comment>
<dbReference type="GO" id="GO:0003700">
    <property type="term" value="F:DNA-binding transcription factor activity"/>
    <property type="evidence" value="ECO:0007669"/>
    <property type="project" value="TreeGrafter"/>
</dbReference>
<dbReference type="InterPro" id="IPR001647">
    <property type="entry name" value="HTH_TetR"/>
</dbReference>
<dbReference type="SUPFAM" id="SSF48498">
    <property type="entry name" value="Tetracyclin repressor-like, C-terminal domain"/>
    <property type="match status" value="1"/>
</dbReference>
<dbReference type="InterPro" id="IPR036271">
    <property type="entry name" value="Tet_transcr_reg_TetR-rel_C_sf"/>
</dbReference>
<feature type="domain" description="HTH tetR-type" evidence="5">
    <location>
        <begin position="31"/>
        <end position="91"/>
    </location>
</feature>
<dbReference type="InterPro" id="IPR050109">
    <property type="entry name" value="HTH-type_TetR-like_transc_reg"/>
</dbReference>